<evidence type="ECO:0000256" key="1">
    <source>
        <dbReference type="SAM" id="MobiDB-lite"/>
    </source>
</evidence>
<organism evidence="2 3">
    <name type="scientific">Aspergillus lucknowensis</name>
    <dbReference type="NCBI Taxonomy" id="176173"/>
    <lineage>
        <taxon>Eukaryota</taxon>
        <taxon>Fungi</taxon>
        <taxon>Dikarya</taxon>
        <taxon>Ascomycota</taxon>
        <taxon>Pezizomycotina</taxon>
        <taxon>Eurotiomycetes</taxon>
        <taxon>Eurotiomycetidae</taxon>
        <taxon>Eurotiales</taxon>
        <taxon>Aspergillaceae</taxon>
        <taxon>Aspergillus</taxon>
        <taxon>Aspergillus subgen. Nidulantes</taxon>
    </lineage>
</organism>
<dbReference type="EMBL" id="JBFXLQ010000025">
    <property type="protein sequence ID" value="KAL2866478.1"/>
    <property type="molecule type" value="Genomic_DNA"/>
</dbReference>
<evidence type="ECO:0000313" key="3">
    <source>
        <dbReference type="Proteomes" id="UP001610432"/>
    </source>
</evidence>
<feature type="region of interest" description="Disordered" evidence="1">
    <location>
        <begin position="119"/>
        <end position="159"/>
    </location>
</feature>
<gene>
    <name evidence="2" type="ORF">BJX67DRAFT_355912</name>
</gene>
<feature type="compositionally biased region" description="Pro residues" evidence="1">
    <location>
        <begin position="197"/>
        <end position="210"/>
    </location>
</feature>
<dbReference type="GeneID" id="98144417"/>
<feature type="region of interest" description="Disordered" evidence="1">
    <location>
        <begin position="46"/>
        <end position="69"/>
    </location>
</feature>
<dbReference type="RefSeq" id="XP_070885457.1">
    <property type="nucleotide sequence ID" value="XM_071029345.1"/>
</dbReference>
<dbReference type="Proteomes" id="UP001610432">
    <property type="component" value="Unassembled WGS sequence"/>
</dbReference>
<protein>
    <submittedName>
        <fullName evidence="2">Uncharacterized protein</fullName>
    </submittedName>
</protein>
<sequence>MDKSEILVHISAPSGAADDARYRAQVEAILNFQSHSREIITLTADKAQSCSASSPPPSSTSPLLDATRPVNAPQCVPIRAPKRHVSQRDSLDSLVSVIPDSQPQQPDCVAESLHLTPYYYPSPKRPRVGSPSSPNRAQHDGSQGSNGGNHDSPANASPTIINTQTTSIATSEYEQENEAVRPLRVRKEENQLFKLPPLPLQIKPPPPPISSTPFTTHITPTLEMLTRRLKSPRTYSPIKKTRGLDSLERGYWYLRINLFHSPQETASSAMTNFDPRNWDTVLFSRFWTFLSEFIAKEGRAGWGVWCILEDENISPLQEADGVVEAKDVRRPHHSRADPISGPGDTHHLALKVYAWGEVVVHIYLLLYLASERRVRKMGAQWRDARDEVVIQMP</sequence>
<proteinExistence type="predicted"/>
<name>A0ABR4LPM2_9EURO</name>
<feature type="region of interest" description="Disordered" evidence="1">
    <location>
        <begin position="197"/>
        <end position="216"/>
    </location>
</feature>
<comment type="caution">
    <text evidence="2">The sequence shown here is derived from an EMBL/GenBank/DDBJ whole genome shotgun (WGS) entry which is preliminary data.</text>
</comment>
<accession>A0ABR4LPM2</accession>
<keyword evidence="3" id="KW-1185">Reference proteome</keyword>
<feature type="compositionally biased region" description="Polar residues" evidence="1">
    <location>
        <begin position="130"/>
        <end position="159"/>
    </location>
</feature>
<evidence type="ECO:0000313" key="2">
    <source>
        <dbReference type="EMBL" id="KAL2866478.1"/>
    </source>
</evidence>
<reference evidence="2 3" key="1">
    <citation type="submission" date="2024-07" db="EMBL/GenBank/DDBJ databases">
        <title>Section-level genome sequencing and comparative genomics of Aspergillus sections Usti and Cavernicolus.</title>
        <authorList>
            <consortium name="Lawrence Berkeley National Laboratory"/>
            <person name="Nybo J.L."/>
            <person name="Vesth T.C."/>
            <person name="Theobald S."/>
            <person name="Frisvad J.C."/>
            <person name="Larsen T.O."/>
            <person name="Kjaerboelling I."/>
            <person name="Rothschild-Mancinelli K."/>
            <person name="Lyhne E.K."/>
            <person name="Kogle M.E."/>
            <person name="Barry K."/>
            <person name="Clum A."/>
            <person name="Na H."/>
            <person name="Ledsgaard L."/>
            <person name="Lin J."/>
            <person name="Lipzen A."/>
            <person name="Kuo A."/>
            <person name="Riley R."/>
            <person name="Mondo S."/>
            <person name="Labutti K."/>
            <person name="Haridas S."/>
            <person name="Pangalinan J."/>
            <person name="Salamov A.A."/>
            <person name="Simmons B.A."/>
            <person name="Magnuson J.K."/>
            <person name="Chen J."/>
            <person name="Drula E."/>
            <person name="Henrissat B."/>
            <person name="Wiebenga A."/>
            <person name="Lubbers R.J."/>
            <person name="Gomes A.C."/>
            <person name="Macurrencykelacurrency M.R."/>
            <person name="Stajich J."/>
            <person name="Grigoriev I.V."/>
            <person name="Mortensen U.H."/>
            <person name="De Vries R.P."/>
            <person name="Baker S.E."/>
            <person name="Andersen M.R."/>
        </authorList>
    </citation>
    <scope>NUCLEOTIDE SEQUENCE [LARGE SCALE GENOMIC DNA]</scope>
    <source>
        <strain evidence="2 3">CBS 449.75</strain>
    </source>
</reference>